<evidence type="ECO:0000313" key="3">
    <source>
        <dbReference type="Proteomes" id="UP000779574"/>
    </source>
</evidence>
<dbReference type="OrthoDB" id="10440188at2759"/>
<organism evidence="2 3">
    <name type="scientific">Aureobasidium melanogenum</name>
    <name type="common">Aureobasidium pullulans var. melanogenum</name>
    <dbReference type="NCBI Taxonomy" id="46634"/>
    <lineage>
        <taxon>Eukaryota</taxon>
        <taxon>Fungi</taxon>
        <taxon>Dikarya</taxon>
        <taxon>Ascomycota</taxon>
        <taxon>Pezizomycotina</taxon>
        <taxon>Dothideomycetes</taxon>
        <taxon>Dothideomycetidae</taxon>
        <taxon>Dothideales</taxon>
        <taxon>Saccotheciaceae</taxon>
        <taxon>Aureobasidium</taxon>
    </lineage>
</organism>
<reference evidence="2" key="1">
    <citation type="journal article" date="2021" name="J Fungi (Basel)">
        <title>Virulence traits and population genomics of the black yeast Aureobasidium melanogenum.</title>
        <authorList>
            <person name="Cernosa A."/>
            <person name="Sun X."/>
            <person name="Gostincar C."/>
            <person name="Fang C."/>
            <person name="Gunde-Cimerman N."/>
            <person name="Song Z."/>
        </authorList>
    </citation>
    <scope>NUCLEOTIDE SEQUENCE</scope>
    <source>
        <strain evidence="2">EXF-9911</strain>
    </source>
</reference>
<feature type="region of interest" description="Disordered" evidence="1">
    <location>
        <begin position="363"/>
        <end position="391"/>
    </location>
</feature>
<dbReference type="AlphaFoldDB" id="A0A9P8JFW8"/>
<evidence type="ECO:0000256" key="1">
    <source>
        <dbReference type="SAM" id="MobiDB-lite"/>
    </source>
</evidence>
<feature type="region of interest" description="Disordered" evidence="1">
    <location>
        <begin position="147"/>
        <end position="183"/>
    </location>
</feature>
<feature type="non-terminal residue" evidence="2">
    <location>
        <position position="1"/>
    </location>
</feature>
<comment type="caution">
    <text evidence="2">The sequence shown here is derived from an EMBL/GenBank/DDBJ whole genome shotgun (WGS) entry which is preliminary data.</text>
</comment>
<reference evidence="2" key="2">
    <citation type="submission" date="2021-08" db="EMBL/GenBank/DDBJ databases">
        <authorList>
            <person name="Gostincar C."/>
            <person name="Sun X."/>
            <person name="Song Z."/>
            <person name="Gunde-Cimerman N."/>
        </authorList>
    </citation>
    <scope>NUCLEOTIDE SEQUENCE</scope>
    <source>
        <strain evidence="2">EXF-9911</strain>
    </source>
</reference>
<feature type="region of interest" description="Disordered" evidence="1">
    <location>
        <begin position="1"/>
        <end position="80"/>
    </location>
</feature>
<sequence>MDQGDESPLFCRHDTPPRSGVPPGHVSIRPLLLQRQHSESAQQDQYSAESEEEAFQSSGQARPPNEGGQGRSSALIDFDDGFVDHGNDSASAATKIDYAEYTSLPSCLDQSATHSYDVRENAAISEGQVSPDDSLAESLELSDGQYEQTVGDAQPQRGPFGDESPLFCRENTPPRGEVPPGYRSLRPVMGTRARRSQSPVAQHLPGLPETSHGLNTQHRQSTRAYTAIQQSSFNPLAPFQTTPLRPQPRPRPIPASQTTLTQPAAQNRPILPYVFQPSSVPQTPMESTLAAPLITKGEARSGNAVYPKHSPVTTTTAEGLYTLTDAQVYWNSRGRPQCFKIGCDNNQGIGYSSEVSRDEHITNTRYHSQTPHLGYEQTKRGYRNGREYPLL</sequence>
<dbReference type="EMBL" id="JAHFXF010000014">
    <property type="protein sequence ID" value="KAG9700533.1"/>
    <property type="molecule type" value="Genomic_DNA"/>
</dbReference>
<gene>
    <name evidence="2" type="ORF">KCU76_g707</name>
</gene>
<proteinExistence type="predicted"/>
<accession>A0A9P8JFW8</accession>
<protein>
    <submittedName>
        <fullName evidence="2">Uncharacterized protein</fullName>
    </submittedName>
</protein>
<dbReference type="Proteomes" id="UP000779574">
    <property type="component" value="Unassembled WGS sequence"/>
</dbReference>
<evidence type="ECO:0000313" key="2">
    <source>
        <dbReference type="EMBL" id="KAG9700533.1"/>
    </source>
</evidence>
<name>A0A9P8JFW8_AURME</name>